<accession>A0A316C0K3</accession>
<protein>
    <submittedName>
        <fullName evidence="1">Uncharacterized protein</fullName>
    </submittedName>
</protein>
<sequence>MGEAKRRRERMTPIQTEAENLTHKLADEGLLIKAGFVGYMAACFPTEQPSDMQRRELEQAFMAGALHLFSSIMVFLDGGEVPTARDLRRMGLIDTELREYGQILEGRAAMAAKTEGSA</sequence>
<dbReference type="AlphaFoldDB" id="A0A316C0K3"/>
<evidence type="ECO:0000313" key="1">
    <source>
        <dbReference type="EMBL" id="PWJ81530.1"/>
    </source>
</evidence>
<dbReference type="RefSeq" id="WP_109613506.1">
    <property type="nucleotide sequence ID" value="NZ_QGGG01000010.1"/>
</dbReference>
<name>A0A316C0K3_PSESE</name>
<keyword evidence="2" id="KW-1185">Reference proteome</keyword>
<proteinExistence type="predicted"/>
<gene>
    <name evidence="1" type="ORF">C7441_11062</name>
</gene>
<dbReference type="OrthoDB" id="8241481at2"/>
<reference evidence="1 2" key="1">
    <citation type="submission" date="2018-05" db="EMBL/GenBank/DDBJ databases">
        <title>Genomic Encyclopedia of Type Strains, Phase IV (KMG-IV): sequencing the most valuable type-strain genomes for metagenomic binning, comparative biology and taxonomic classification.</title>
        <authorList>
            <person name="Goeker M."/>
        </authorList>
    </citation>
    <scope>NUCLEOTIDE SEQUENCE [LARGE SCALE GENOMIC DNA]</scope>
    <source>
        <strain evidence="1 2">DSM 6986</strain>
    </source>
</reference>
<organism evidence="1 2">
    <name type="scientific">Pseudaminobacter salicylatoxidans</name>
    <dbReference type="NCBI Taxonomy" id="93369"/>
    <lineage>
        <taxon>Bacteria</taxon>
        <taxon>Pseudomonadati</taxon>
        <taxon>Pseudomonadota</taxon>
        <taxon>Alphaproteobacteria</taxon>
        <taxon>Hyphomicrobiales</taxon>
        <taxon>Phyllobacteriaceae</taxon>
        <taxon>Pseudaminobacter</taxon>
    </lineage>
</organism>
<comment type="caution">
    <text evidence="1">The sequence shown here is derived from an EMBL/GenBank/DDBJ whole genome shotgun (WGS) entry which is preliminary data.</text>
</comment>
<evidence type="ECO:0000313" key="2">
    <source>
        <dbReference type="Proteomes" id="UP000245396"/>
    </source>
</evidence>
<dbReference type="EMBL" id="QGGG01000010">
    <property type="protein sequence ID" value="PWJ81530.1"/>
    <property type="molecule type" value="Genomic_DNA"/>
</dbReference>
<dbReference type="Proteomes" id="UP000245396">
    <property type="component" value="Unassembled WGS sequence"/>
</dbReference>